<evidence type="ECO:0000256" key="3">
    <source>
        <dbReference type="ARBA" id="ARBA00023239"/>
    </source>
</evidence>
<reference evidence="7 8" key="1">
    <citation type="submission" date="2017-12" db="EMBL/GenBank/DDBJ databases">
        <title>Hemimetabolous genomes reveal molecular basis of termite eusociality.</title>
        <authorList>
            <person name="Harrison M.C."/>
            <person name="Jongepier E."/>
            <person name="Robertson H.M."/>
            <person name="Arning N."/>
            <person name="Bitard-Feildel T."/>
            <person name="Chao H."/>
            <person name="Childers C.P."/>
            <person name="Dinh H."/>
            <person name="Doddapaneni H."/>
            <person name="Dugan S."/>
            <person name="Gowin J."/>
            <person name="Greiner C."/>
            <person name="Han Y."/>
            <person name="Hu H."/>
            <person name="Hughes D.S.T."/>
            <person name="Huylmans A.-K."/>
            <person name="Kemena C."/>
            <person name="Kremer L.P.M."/>
            <person name="Lee S.L."/>
            <person name="Lopez-Ezquerra A."/>
            <person name="Mallet L."/>
            <person name="Monroy-Kuhn J.M."/>
            <person name="Moser A."/>
            <person name="Murali S.C."/>
            <person name="Muzny D.M."/>
            <person name="Otani S."/>
            <person name="Piulachs M.-D."/>
            <person name="Poelchau M."/>
            <person name="Qu J."/>
            <person name="Schaub F."/>
            <person name="Wada-Katsumata A."/>
            <person name="Worley K.C."/>
            <person name="Xie Q."/>
            <person name="Ylla G."/>
            <person name="Poulsen M."/>
            <person name="Gibbs R.A."/>
            <person name="Schal C."/>
            <person name="Richards S."/>
            <person name="Belles X."/>
            <person name="Korb J."/>
            <person name="Bornberg-Bauer E."/>
        </authorList>
    </citation>
    <scope>NUCLEOTIDE SEQUENCE [LARGE SCALE GENOMIC DNA]</scope>
    <source>
        <tissue evidence="7">Whole body</tissue>
    </source>
</reference>
<dbReference type="GO" id="GO:0061928">
    <property type="term" value="F:glutathione specific gamma-glutamylcyclotransferase activity"/>
    <property type="evidence" value="ECO:0007669"/>
    <property type="project" value="UniProtKB-EC"/>
</dbReference>
<dbReference type="EC" id="4.3.2.7" evidence="2"/>
<dbReference type="Gene3D" id="3.10.490.10">
    <property type="entry name" value="Gamma-glutamyl cyclotransferase-like"/>
    <property type="match status" value="1"/>
</dbReference>
<dbReference type="GO" id="GO:0016740">
    <property type="term" value="F:transferase activity"/>
    <property type="evidence" value="ECO:0007669"/>
    <property type="project" value="UniProtKB-KW"/>
</dbReference>
<dbReference type="EMBL" id="NEVH01018377">
    <property type="protein sequence ID" value="PNF23577.1"/>
    <property type="molecule type" value="Genomic_DNA"/>
</dbReference>
<dbReference type="GO" id="GO:0006751">
    <property type="term" value="P:glutathione catabolic process"/>
    <property type="evidence" value="ECO:0007669"/>
    <property type="project" value="InterPro"/>
</dbReference>
<dbReference type="PANTHER" id="PTHR12192">
    <property type="entry name" value="CATION TRANSPORT PROTEIN CHAC-RELATED"/>
    <property type="match status" value="1"/>
</dbReference>
<evidence type="ECO:0000313" key="8">
    <source>
        <dbReference type="Proteomes" id="UP000235965"/>
    </source>
</evidence>
<accession>A0A2J7Q4R7</accession>
<comment type="caution">
    <text evidence="7">The sequence shown here is derived from an EMBL/GenBank/DDBJ whole genome shotgun (WGS) entry which is preliminary data.</text>
</comment>
<dbReference type="InterPro" id="IPR036568">
    <property type="entry name" value="GGCT-like_sf"/>
</dbReference>
<dbReference type="CDD" id="cd06661">
    <property type="entry name" value="GGCT_like"/>
    <property type="match status" value="1"/>
</dbReference>
<dbReference type="GO" id="GO:0005737">
    <property type="term" value="C:cytoplasm"/>
    <property type="evidence" value="ECO:0007669"/>
    <property type="project" value="TreeGrafter"/>
</dbReference>
<evidence type="ECO:0000256" key="1">
    <source>
        <dbReference type="ARBA" id="ARBA00009662"/>
    </source>
</evidence>
<dbReference type="SUPFAM" id="SSF110857">
    <property type="entry name" value="Gamma-glutamyl cyclotransferase-like"/>
    <property type="match status" value="1"/>
</dbReference>
<evidence type="ECO:0000256" key="6">
    <source>
        <dbReference type="ARBA" id="ARBA00048073"/>
    </source>
</evidence>
<dbReference type="InterPro" id="IPR006840">
    <property type="entry name" value="ChaC"/>
</dbReference>
<proteinExistence type="inferred from homology"/>
<dbReference type="InterPro" id="IPR013024">
    <property type="entry name" value="GGCT-like"/>
</dbReference>
<comment type="similarity">
    <text evidence="1">Belongs to the gamma-glutamylcyclotransferase family. ChaC subfamily.</text>
</comment>
<evidence type="ECO:0000313" key="7">
    <source>
        <dbReference type="EMBL" id="PNF23577.1"/>
    </source>
</evidence>
<dbReference type="AlphaFoldDB" id="A0A2J7Q4R7"/>
<comment type="catalytic activity">
    <reaction evidence="6">
        <text>glutathione = L-cysteinylglycine + 5-oxo-L-proline</text>
        <dbReference type="Rhea" id="RHEA:47724"/>
        <dbReference type="ChEBI" id="CHEBI:57925"/>
        <dbReference type="ChEBI" id="CHEBI:58402"/>
        <dbReference type="ChEBI" id="CHEBI:61694"/>
        <dbReference type="EC" id="4.3.2.7"/>
    </reaction>
</comment>
<keyword evidence="7" id="KW-0808">Transferase</keyword>
<organism evidence="7 8">
    <name type="scientific">Cryptotermes secundus</name>
    <dbReference type="NCBI Taxonomy" id="105785"/>
    <lineage>
        <taxon>Eukaryota</taxon>
        <taxon>Metazoa</taxon>
        <taxon>Ecdysozoa</taxon>
        <taxon>Arthropoda</taxon>
        <taxon>Hexapoda</taxon>
        <taxon>Insecta</taxon>
        <taxon>Pterygota</taxon>
        <taxon>Neoptera</taxon>
        <taxon>Polyneoptera</taxon>
        <taxon>Dictyoptera</taxon>
        <taxon>Blattodea</taxon>
        <taxon>Blattoidea</taxon>
        <taxon>Termitoidae</taxon>
        <taxon>Kalotermitidae</taxon>
        <taxon>Cryptotermitinae</taxon>
        <taxon>Cryptotermes</taxon>
    </lineage>
</organism>
<evidence type="ECO:0000256" key="2">
    <source>
        <dbReference type="ARBA" id="ARBA00012344"/>
    </source>
</evidence>
<evidence type="ECO:0000256" key="5">
    <source>
        <dbReference type="ARBA" id="ARBA00045227"/>
    </source>
</evidence>
<dbReference type="Proteomes" id="UP000235965">
    <property type="component" value="Unassembled WGS sequence"/>
</dbReference>
<dbReference type="STRING" id="105785.A0A2J7Q4R7"/>
<keyword evidence="8" id="KW-1185">Reference proteome</keyword>
<gene>
    <name evidence="7" type="primary">chac2</name>
    <name evidence="7" type="ORF">B7P43_G04950</name>
</gene>
<dbReference type="Pfam" id="PF04752">
    <property type="entry name" value="ChaC"/>
    <property type="match status" value="1"/>
</dbReference>
<evidence type="ECO:0000256" key="4">
    <source>
        <dbReference type="ARBA" id="ARBA00043195"/>
    </source>
</evidence>
<dbReference type="OrthoDB" id="1933483at2759"/>
<dbReference type="InParanoid" id="A0A2J7Q4R7"/>
<sequence>MWIFGYGSLVWKADFPYNHRLIGYIKGYVRRFWQASEDHRGVPGKPGRVVTIVPSPDPEDQVWGVAYEIAKDDEEFVMKQLDIREKDGYDKVTVQFFPSDPESNKLTEHIHDCSSCSPHPYEPFELVIYVGTENNKYFAGDADIESIAQQILGSVGPSGTNAEYLYKLASAMRLLAPGVQDEHLFALEDAVQRLENQQS</sequence>
<keyword evidence="3" id="KW-0456">Lyase</keyword>
<dbReference type="FunCoup" id="A0A2J7Q4R7">
    <property type="interactions" value="298"/>
</dbReference>
<name>A0A2J7Q4R7_9NEOP</name>
<comment type="function">
    <text evidence="5">Catalyzes the cleavage of glutathione into 5-oxo-L-proline and a Cys-Gly dipeptide. Acts specifically on glutathione, but not on other gamma-glutamyl peptides.</text>
</comment>
<dbReference type="PANTHER" id="PTHR12192:SF2">
    <property type="entry name" value="GLUTATHIONE-SPECIFIC GAMMA-GLUTAMYLCYCLOTRANSFERASE 2"/>
    <property type="match status" value="1"/>
</dbReference>
<protein>
    <recommendedName>
        <fullName evidence="2">glutathione-specific gamma-glutamylcyclotransferase</fullName>
        <ecNumber evidence="2">4.3.2.7</ecNumber>
    </recommendedName>
    <alternativeName>
        <fullName evidence="4">Cation transport regulator-like protein 2</fullName>
    </alternativeName>
</protein>